<comment type="caution">
    <text evidence="1">The sequence shown here is derived from an EMBL/GenBank/DDBJ whole genome shotgun (WGS) entry which is preliminary data.</text>
</comment>
<dbReference type="OrthoDB" id="263927at2"/>
<protein>
    <recommendedName>
        <fullName evidence="3">Transposase</fullName>
    </recommendedName>
</protein>
<evidence type="ECO:0000313" key="2">
    <source>
        <dbReference type="Proteomes" id="UP000315010"/>
    </source>
</evidence>
<dbReference type="AlphaFoldDB" id="A0A5C5Z2Y0"/>
<name>A0A5C5Z2Y0_9BACT</name>
<evidence type="ECO:0008006" key="3">
    <source>
        <dbReference type="Google" id="ProtNLM"/>
    </source>
</evidence>
<evidence type="ECO:0000313" key="1">
    <source>
        <dbReference type="EMBL" id="TWT81307.1"/>
    </source>
</evidence>
<dbReference type="Proteomes" id="UP000315010">
    <property type="component" value="Unassembled WGS sequence"/>
</dbReference>
<accession>A0A5C5Z2Y0</accession>
<sequence>MKFILQPWQLMLVILASWINRQQQEVIEYLRTENAVLKEQFGKKRILPTDDQRRRLAVKGKVLGSKILEQFGTLFTPGTILRWHRQLVAKKWDYSDRKEKRYGRPRVRT</sequence>
<dbReference type="RefSeq" id="WP_146397161.1">
    <property type="nucleotide sequence ID" value="NZ_SJPJ01000001.1"/>
</dbReference>
<reference evidence="1 2" key="1">
    <citation type="submission" date="2019-02" db="EMBL/GenBank/DDBJ databases">
        <title>Deep-cultivation of Planctomycetes and their phenomic and genomic characterization uncovers novel biology.</title>
        <authorList>
            <person name="Wiegand S."/>
            <person name="Jogler M."/>
            <person name="Boedeker C."/>
            <person name="Pinto D."/>
            <person name="Vollmers J."/>
            <person name="Rivas-Marin E."/>
            <person name="Kohn T."/>
            <person name="Peeters S.H."/>
            <person name="Heuer A."/>
            <person name="Rast P."/>
            <person name="Oberbeckmann S."/>
            <person name="Bunk B."/>
            <person name="Jeske O."/>
            <person name="Meyerdierks A."/>
            <person name="Storesund J.E."/>
            <person name="Kallscheuer N."/>
            <person name="Luecker S."/>
            <person name="Lage O.M."/>
            <person name="Pohl T."/>
            <person name="Merkel B.J."/>
            <person name="Hornburger P."/>
            <person name="Mueller R.-W."/>
            <person name="Bruemmer F."/>
            <person name="Labrenz M."/>
            <person name="Spormann A.M."/>
            <person name="Op Den Camp H."/>
            <person name="Overmann J."/>
            <person name="Amann R."/>
            <person name="Jetten M.S.M."/>
            <person name="Mascher T."/>
            <person name="Medema M.H."/>
            <person name="Devos D.P."/>
            <person name="Kaster A.-K."/>
            <person name="Ovreas L."/>
            <person name="Rohde M."/>
            <person name="Galperin M.Y."/>
            <person name="Jogler C."/>
        </authorList>
    </citation>
    <scope>NUCLEOTIDE SEQUENCE [LARGE SCALE GENOMIC DNA]</scope>
    <source>
        <strain evidence="1 2">CA13</strain>
    </source>
</reference>
<gene>
    <name evidence="1" type="ORF">CA13_27590</name>
</gene>
<organism evidence="1 2">
    <name type="scientific">Novipirellula herctigrandis</name>
    <dbReference type="NCBI Taxonomy" id="2527986"/>
    <lineage>
        <taxon>Bacteria</taxon>
        <taxon>Pseudomonadati</taxon>
        <taxon>Planctomycetota</taxon>
        <taxon>Planctomycetia</taxon>
        <taxon>Pirellulales</taxon>
        <taxon>Pirellulaceae</taxon>
        <taxon>Novipirellula</taxon>
    </lineage>
</organism>
<keyword evidence="2" id="KW-1185">Reference proteome</keyword>
<dbReference type="EMBL" id="SJPJ01000001">
    <property type="protein sequence ID" value="TWT81307.1"/>
    <property type="molecule type" value="Genomic_DNA"/>
</dbReference>
<proteinExistence type="predicted"/>